<dbReference type="InterPro" id="IPR023401">
    <property type="entry name" value="ODC_N"/>
</dbReference>
<comment type="similarity">
    <text evidence="1">Belongs to the ornithine cyclodeaminase/mu-crystallin family.</text>
</comment>
<comment type="caution">
    <text evidence="2">The sequence shown here is derived from an EMBL/GenBank/DDBJ whole genome shotgun (WGS) entry which is preliminary data.</text>
</comment>
<dbReference type="SUPFAM" id="SSF51735">
    <property type="entry name" value="NAD(P)-binding Rossmann-fold domains"/>
    <property type="match status" value="1"/>
</dbReference>
<proteinExistence type="inferred from homology"/>
<reference evidence="2" key="1">
    <citation type="submission" date="2016-03" db="EMBL/GenBank/DDBJ databases">
        <title>Mechanisms controlling the formation of the plant cell surface in tip-growing cells are functionally conserved among land plants.</title>
        <authorList>
            <person name="Honkanen S."/>
            <person name="Jones V.A."/>
            <person name="Morieri G."/>
            <person name="Champion C."/>
            <person name="Hetherington A.J."/>
            <person name="Kelly S."/>
            <person name="Saint-Marcoux D."/>
            <person name="Proust H."/>
            <person name="Prescott H."/>
            <person name="Dolan L."/>
        </authorList>
    </citation>
    <scope>NUCLEOTIDE SEQUENCE [LARGE SCALE GENOMIC DNA]</scope>
    <source>
        <tissue evidence="2">Whole gametophyte</tissue>
    </source>
</reference>
<sequence>MEGGLVIEKEQIRSILSYSALVDKLQEAFGNARSYTMPERHHHDIHARAGGRLLIMPAWSADWGPKAYIGTKLVTVFPKNANQGLASVLGVYVLASGDTGRPLALMNGTELTLWRTACVSALAARYLARAEPRLMVMVGAGALAPHLIQAHIAVHPSIDTIIVWNRTHDRATELVEALRRLPLFSESFRSVHTRKDLEDIVRAADLVVCATMADEALVRGRWLKAGVHVSLVGSFKPSMRECDDDAVTRSRVFVDADAAVCDAGELSGPIARGVVSKAHVVGDLAALWSIERSREKGKLPPRAKDGELVIERMGASRKGKVVGREEKPPICRWRYGCCGYEHVRLRSPGLAYQTRPNLFFFLSLMRINSPSAMAQNLVRSPLGTVPAIGVQFAVRQSSCQPVRRKMVCEAASSQRVSFKGSVDTDLPLREIKNVPFEQYMSADDRIFNALFPDKQRRQRLSEEEWRIFMLPLQFFYLSVRPVVDMRVKLQDPRTKPANGKSVSKLITLEATRWELRGLEYTVNPEEFELGIAGSLYPERGQFGSRLKGQMKLTVDLAIPSSLALMPSAVMESIGTAVINQLLEDMKTRVNTRLLEDYRDYAIQQQRIKKVSSA</sequence>
<evidence type="ECO:0000256" key="1">
    <source>
        <dbReference type="ARBA" id="ARBA00008903"/>
    </source>
</evidence>
<keyword evidence="3" id="KW-1185">Reference proteome</keyword>
<name>A0A176VZM0_MARPO</name>
<gene>
    <name evidence="2" type="ORF">AXG93_4368s2010</name>
</gene>
<dbReference type="InterPro" id="IPR036291">
    <property type="entry name" value="NAD(P)-bd_dom_sf"/>
</dbReference>
<evidence type="ECO:0000313" key="3">
    <source>
        <dbReference type="Proteomes" id="UP000077202"/>
    </source>
</evidence>
<dbReference type="GO" id="GO:0005737">
    <property type="term" value="C:cytoplasm"/>
    <property type="evidence" value="ECO:0007669"/>
    <property type="project" value="TreeGrafter"/>
</dbReference>
<accession>A0A176VZM0</accession>
<dbReference type="AlphaFoldDB" id="A0A176VZM0"/>
<dbReference type="GO" id="GO:0019752">
    <property type="term" value="P:carboxylic acid metabolic process"/>
    <property type="evidence" value="ECO:0007669"/>
    <property type="project" value="UniProtKB-ARBA"/>
</dbReference>
<dbReference type="Proteomes" id="UP000077202">
    <property type="component" value="Unassembled WGS sequence"/>
</dbReference>
<dbReference type="FunFam" id="3.40.50.720:FF:000311">
    <property type="entry name" value="Ornithine cyclodeaminase"/>
    <property type="match status" value="1"/>
</dbReference>
<organism evidence="2 3">
    <name type="scientific">Marchantia polymorpha subsp. ruderalis</name>
    <dbReference type="NCBI Taxonomy" id="1480154"/>
    <lineage>
        <taxon>Eukaryota</taxon>
        <taxon>Viridiplantae</taxon>
        <taxon>Streptophyta</taxon>
        <taxon>Embryophyta</taxon>
        <taxon>Marchantiophyta</taxon>
        <taxon>Marchantiopsida</taxon>
        <taxon>Marchantiidae</taxon>
        <taxon>Marchantiales</taxon>
        <taxon>Marchantiaceae</taxon>
        <taxon>Marchantia</taxon>
    </lineage>
</organism>
<dbReference type="GO" id="GO:0016491">
    <property type="term" value="F:oxidoreductase activity"/>
    <property type="evidence" value="ECO:0007669"/>
    <property type="project" value="UniProtKB-ARBA"/>
</dbReference>
<dbReference type="Pfam" id="PF09366">
    <property type="entry name" value="DUF1997"/>
    <property type="match status" value="1"/>
</dbReference>
<dbReference type="PANTHER" id="PTHR13812:SF19">
    <property type="entry name" value="KETIMINE REDUCTASE MU-CRYSTALLIN"/>
    <property type="match status" value="1"/>
</dbReference>
<dbReference type="PANTHER" id="PTHR13812">
    <property type="entry name" value="KETIMINE REDUCTASE MU-CRYSTALLIN"/>
    <property type="match status" value="1"/>
</dbReference>
<dbReference type="InterPro" id="IPR018971">
    <property type="entry name" value="DUF1997"/>
</dbReference>
<dbReference type="Gene3D" id="3.40.50.720">
    <property type="entry name" value="NAD(P)-binding Rossmann-like Domain"/>
    <property type="match status" value="1"/>
</dbReference>
<dbReference type="InterPro" id="IPR003462">
    <property type="entry name" value="ODC_Mu_crystall"/>
</dbReference>
<dbReference type="EMBL" id="LVLJ01002295">
    <property type="protein sequence ID" value="OAE25741.1"/>
    <property type="molecule type" value="Genomic_DNA"/>
</dbReference>
<evidence type="ECO:0000313" key="2">
    <source>
        <dbReference type="EMBL" id="OAE25741.1"/>
    </source>
</evidence>
<protein>
    <submittedName>
        <fullName evidence="2">Uncharacterized protein</fullName>
    </submittedName>
</protein>
<dbReference type="Gene3D" id="3.30.1780.10">
    <property type="entry name" value="ornithine cyclodeaminase, domain 1"/>
    <property type="match status" value="1"/>
</dbReference>
<dbReference type="Pfam" id="PF02423">
    <property type="entry name" value="OCD_Mu_crystall"/>
    <property type="match status" value="1"/>
</dbReference>